<dbReference type="InterPro" id="IPR007274">
    <property type="entry name" value="Cop_transporter"/>
</dbReference>
<gene>
    <name evidence="6" type="ORF">D9613_000201</name>
</gene>
<comment type="caution">
    <text evidence="6">The sequence shown here is derived from an EMBL/GenBank/DDBJ whole genome shotgun (WGS) entry which is preliminary data.</text>
</comment>
<evidence type="ECO:0000313" key="6">
    <source>
        <dbReference type="EMBL" id="KAF4620298.1"/>
    </source>
</evidence>
<keyword evidence="4" id="KW-0186">Copper</keyword>
<keyword evidence="2 4" id="KW-1133">Transmembrane helix</keyword>
<reference evidence="6 7" key="1">
    <citation type="submission" date="2019-12" db="EMBL/GenBank/DDBJ databases">
        <authorList>
            <person name="Floudas D."/>
            <person name="Bentzer J."/>
            <person name="Ahren D."/>
            <person name="Johansson T."/>
            <person name="Persson P."/>
            <person name="Tunlid A."/>
        </authorList>
    </citation>
    <scope>NUCLEOTIDE SEQUENCE [LARGE SCALE GENOMIC DNA]</scope>
    <source>
        <strain evidence="6 7">CBS 102.39</strain>
    </source>
</reference>
<name>A0A8H4R0T0_9AGAR</name>
<dbReference type="GO" id="GO:0016020">
    <property type="term" value="C:membrane"/>
    <property type="evidence" value="ECO:0007669"/>
    <property type="project" value="UniProtKB-SubCell"/>
</dbReference>
<keyword evidence="4" id="KW-0813">Transport</keyword>
<protein>
    <recommendedName>
        <fullName evidence="4">Copper transport protein</fullName>
    </recommendedName>
</protein>
<evidence type="ECO:0000256" key="2">
    <source>
        <dbReference type="ARBA" id="ARBA00022989"/>
    </source>
</evidence>
<keyword evidence="3 4" id="KW-0472">Membrane</keyword>
<proteinExistence type="inferred from homology"/>
<feature type="region of interest" description="Disordered" evidence="5">
    <location>
        <begin position="86"/>
        <end position="112"/>
    </location>
</feature>
<keyword evidence="7" id="KW-1185">Reference proteome</keyword>
<sequence>MDHSAHAGHGDHGGHDMPMPGPMCKMNMLWNTDIIDTCIVFRGWHIHSHAAFVWSCLAIVALGVFYEYIRVYQKKLDVHLARSLQKGKGRGRSGSRGGLTGRAGSTSPTEGNDLEETGLLSGHILKPSLTGVRVPFAPRVLRAALYGATVFISFFLMLVFMTYNAYLIAATVIGAALGHYIFGSTLNVDAILGDAGGKGMACH</sequence>
<evidence type="ECO:0000256" key="4">
    <source>
        <dbReference type="RuleBase" id="RU367022"/>
    </source>
</evidence>
<evidence type="ECO:0000256" key="1">
    <source>
        <dbReference type="ARBA" id="ARBA00022692"/>
    </source>
</evidence>
<feature type="transmembrane region" description="Helical" evidence="4">
    <location>
        <begin position="143"/>
        <end position="160"/>
    </location>
</feature>
<feature type="transmembrane region" description="Helical" evidence="4">
    <location>
        <begin position="166"/>
        <end position="182"/>
    </location>
</feature>
<comment type="similarity">
    <text evidence="4">Belongs to the copper transporter (Ctr) (TC 1.A.56) family. SLC31A subfamily.</text>
</comment>
<dbReference type="Proteomes" id="UP000521872">
    <property type="component" value="Unassembled WGS sequence"/>
</dbReference>
<dbReference type="Pfam" id="PF04145">
    <property type="entry name" value="Ctr"/>
    <property type="match status" value="1"/>
</dbReference>
<dbReference type="PANTHER" id="PTHR12483:SF115">
    <property type="entry name" value="COPPER TRANSPORT PROTEIN"/>
    <property type="match status" value="1"/>
</dbReference>
<keyword evidence="1 4" id="KW-0812">Transmembrane</keyword>
<evidence type="ECO:0000256" key="5">
    <source>
        <dbReference type="SAM" id="MobiDB-lite"/>
    </source>
</evidence>
<comment type="subcellular location">
    <subcellularLocation>
        <location evidence="4">Membrane</location>
        <topology evidence="4">Multi-pass membrane protein</topology>
    </subcellularLocation>
</comment>
<keyword evidence="4" id="KW-0187">Copper transport</keyword>
<dbReference type="PANTHER" id="PTHR12483">
    <property type="entry name" value="SOLUTE CARRIER FAMILY 31 COPPER TRANSPORTERS"/>
    <property type="match status" value="1"/>
</dbReference>
<dbReference type="EMBL" id="JAACJL010000015">
    <property type="protein sequence ID" value="KAF4620298.1"/>
    <property type="molecule type" value="Genomic_DNA"/>
</dbReference>
<feature type="transmembrane region" description="Helical" evidence="4">
    <location>
        <begin position="51"/>
        <end position="69"/>
    </location>
</feature>
<evidence type="ECO:0000313" key="7">
    <source>
        <dbReference type="Proteomes" id="UP000521872"/>
    </source>
</evidence>
<evidence type="ECO:0000256" key="3">
    <source>
        <dbReference type="ARBA" id="ARBA00023136"/>
    </source>
</evidence>
<organism evidence="6 7">
    <name type="scientific">Agrocybe pediades</name>
    <dbReference type="NCBI Taxonomy" id="84607"/>
    <lineage>
        <taxon>Eukaryota</taxon>
        <taxon>Fungi</taxon>
        <taxon>Dikarya</taxon>
        <taxon>Basidiomycota</taxon>
        <taxon>Agaricomycotina</taxon>
        <taxon>Agaricomycetes</taxon>
        <taxon>Agaricomycetidae</taxon>
        <taxon>Agaricales</taxon>
        <taxon>Agaricineae</taxon>
        <taxon>Strophariaceae</taxon>
        <taxon>Agrocybe</taxon>
    </lineage>
</organism>
<dbReference type="GO" id="GO:0005375">
    <property type="term" value="F:copper ion transmembrane transporter activity"/>
    <property type="evidence" value="ECO:0007669"/>
    <property type="project" value="UniProtKB-UniRule"/>
</dbReference>
<dbReference type="AlphaFoldDB" id="A0A8H4R0T0"/>
<keyword evidence="4" id="KW-0406">Ion transport</keyword>
<accession>A0A8H4R0T0</accession>